<accession>A0A1D7TWD1</accession>
<feature type="compositionally biased region" description="Low complexity" evidence="1">
    <location>
        <begin position="84"/>
        <end position="94"/>
    </location>
</feature>
<evidence type="ECO:0000256" key="2">
    <source>
        <dbReference type="SAM" id="Phobius"/>
    </source>
</evidence>
<dbReference type="KEGG" id="bvv:BHK69_01975"/>
<keyword evidence="2" id="KW-0812">Transmembrane</keyword>
<keyword evidence="2" id="KW-0472">Membrane</keyword>
<proteinExistence type="predicted"/>
<feature type="transmembrane region" description="Helical" evidence="2">
    <location>
        <begin position="33"/>
        <end position="54"/>
    </location>
</feature>
<organism evidence="3 4">
    <name type="scientific">Bosea vaviloviae</name>
    <dbReference type="NCBI Taxonomy" id="1526658"/>
    <lineage>
        <taxon>Bacteria</taxon>
        <taxon>Pseudomonadati</taxon>
        <taxon>Pseudomonadota</taxon>
        <taxon>Alphaproteobacteria</taxon>
        <taxon>Hyphomicrobiales</taxon>
        <taxon>Boseaceae</taxon>
        <taxon>Bosea</taxon>
    </lineage>
</organism>
<evidence type="ECO:0000256" key="1">
    <source>
        <dbReference type="SAM" id="MobiDB-lite"/>
    </source>
</evidence>
<gene>
    <name evidence="3" type="ORF">BHK69_01975</name>
</gene>
<protein>
    <submittedName>
        <fullName evidence="3">Uncharacterized protein</fullName>
    </submittedName>
</protein>
<name>A0A1D7TWD1_9HYPH</name>
<dbReference type="EMBL" id="CP017147">
    <property type="protein sequence ID" value="AOO79424.1"/>
    <property type="molecule type" value="Genomic_DNA"/>
</dbReference>
<reference evidence="3 4" key="1">
    <citation type="journal article" date="2015" name="Antonie Van Leeuwenhoek">
        <title>Bosea vaviloviae sp. nov., a new species of slow-growing rhizobia isolated from nodules of the relict species Vavilovia formosa (Stev.) Fed.</title>
        <authorList>
            <person name="Safronova V.I."/>
            <person name="Kuznetsova I.G."/>
            <person name="Sazanova A.L."/>
            <person name="Kimeklis A.K."/>
            <person name="Belimov A.A."/>
            <person name="Andronov E.E."/>
            <person name="Pinaev A.G."/>
            <person name="Chizhevskaya E.P."/>
            <person name="Pukhaev A.R."/>
            <person name="Popov K.P."/>
            <person name="Willems A."/>
            <person name="Tikhonovich I.A."/>
        </authorList>
    </citation>
    <scope>NUCLEOTIDE SEQUENCE [LARGE SCALE GENOMIC DNA]</scope>
    <source>
        <strain evidence="3 4">Vaf18</strain>
    </source>
</reference>
<evidence type="ECO:0000313" key="4">
    <source>
        <dbReference type="Proteomes" id="UP000094969"/>
    </source>
</evidence>
<evidence type="ECO:0000313" key="3">
    <source>
        <dbReference type="EMBL" id="AOO79424.1"/>
    </source>
</evidence>
<sequence>MMTSIQIISNPVCTGSLSGKILPVKPHRWLRRAAIQLLLFAGASLWLMMLPALMASDGLSAGENGCGRRGFRDPVTGRPVQLSAAPAGPADADGCPLSPRGRAR</sequence>
<feature type="region of interest" description="Disordered" evidence="1">
    <location>
        <begin position="67"/>
        <end position="104"/>
    </location>
</feature>
<dbReference type="Proteomes" id="UP000094969">
    <property type="component" value="Chromosome"/>
</dbReference>
<keyword evidence="2" id="KW-1133">Transmembrane helix</keyword>
<keyword evidence="4" id="KW-1185">Reference proteome</keyword>
<dbReference type="STRING" id="1526658.BHK69_01975"/>
<dbReference type="AlphaFoldDB" id="A0A1D7TWD1"/>